<dbReference type="EMBL" id="BMHL01000014">
    <property type="protein sequence ID" value="GGC63717.1"/>
    <property type="molecule type" value="Genomic_DNA"/>
</dbReference>
<dbReference type="InterPro" id="IPR029058">
    <property type="entry name" value="AB_hydrolase_fold"/>
</dbReference>
<evidence type="ECO:0000313" key="4">
    <source>
        <dbReference type="Proteomes" id="UP000602004"/>
    </source>
</evidence>
<dbReference type="PANTHER" id="PTHR48081:SF8">
    <property type="entry name" value="ALPHA_BETA HYDROLASE FOLD-3 DOMAIN-CONTAINING PROTEIN-RELATED"/>
    <property type="match status" value="1"/>
</dbReference>
<accession>A0ABQ1N9Z3</accession>
<dbReference type="InterPro" id="IPR013094">
    <property type="entry name" value="AB_hydrolase_3"/>
</dbReference>
<dbReference type="Gene3D" id="3.40.50.1820">
    <property type="entry name" value="alpha/beta hydrolase"/>
    <property type="match status" value="1"/>
</dbReference>
<evidence type="ECO:0000313" key="3">
    <source>
        <dbReference type="EMBL" id="GGC63717.1"/>
    </source>
</evidence>
<proteinExistence type="predicted"/>
<comment type="caution">
    <text evidence="3">The sequence shown here is derived from an EMBL/GenBank/DDBJ whole genome shotgun (WGS) entry which is preliminary data.</text>
</comment>
<dbReference type="RefSeq" id="WP_115783142.1">
    <property type="nucleotide sequence ID" value="NZ_BMHL01000014.1"/>
</dbReference>
<gene>
    <name evidence="3" type="ORF">GCM10011400_59480</name>
</gene>
<protein>
    <submittedName>
        <fullName evidence="3">Alpha/beta hydrolase</fullName>
    </submittedName>
</protein>
<keyword evidence="1 3" id="KW-0378">Hydrolase</keyword>
<dbReference type="Pfam" id="PF07859">
    <property type="entry name" value="Abhydrolase_3"/>
    <property type="match status" value="1"/>
</dbReference>
<dbReference type="GO" id="GO:0016787">
    <property type="term" value="F:hydrolase activity"/>
    <property type="evidence" value="ECO:0007669"/>
    <property type="project" value="UniProtKB-KW"/>
</dbReference>
<keyword evidence="4" id="KW-1185">Reference proteome</keyword>
<name>A0ABQ1N9Z3_9BURK</name>
<sequence>MPLNPKIEQVLDMIARAKRPQLHELTPQQARASYEKSAPILEIASAPMFAVDDLQVPTRDGATIRARLYQPVEPSWAEPAPALVYYHGGGFTVGSVDTHDALCRMFARDGGCTVLSVDYRLAPEYKFPTAVDDAFDALTWLHAHAAEYGIDAERLAVGGDSAGGTLATVCALLARDAGIKPVLQLLIYPGATGYQQTDSHSRLADGFLLSGDTIQWFFEHYVRDTNDRDDWRFAPLDGSRDAPGFSGLAPAWIATAEYDPLSDEGDAYAEKLRAAGNRVTLKRYPGMIHEFFKMGGFVPDVAEAHADAAAALRAAFGVG</sequence>
<evidence type="ECO:0000256" key="1">
    <source>
        <dbReference type="ARBA" id="ARBA00022801"/>
    </source>
</evidence>
<organism evidence="3 4">
    <name type="scientific">Paraburkholderia caffeinilytica</name>
    <dbReference type="NCBI Taxonomy" id="1761016"/>
    <lineage>
        <taxon>Bacteria</taxon>
        <taxon>Pseudomonadati</taxon>
        <taxon>Pseudomonadota</taxon>
        <taxon>Betaproteobacteria</taxon>
        <taxon>Burkholderiales</taxon>
        <taxon>Burkholderiaceae</taxon>
        <taxon>Paraburkholderia</taxon>
    </lineage>
</organism>
<dbReference type="Proteomes" id="UP000602004">
    <property type="component" value="Unassembled WGS sequence"/>
</dbReference>
<dbReference type="PANTHER" id="PTHR48081">
    <property type="entry name" value="AB HYDROLASE SUPERFAMILY PROTEIN C4A8.06C"/>
    <property type="match status" value="1"/>
</dbReference>
<reference evidence="4" key="1">
    <citation type="journal article" date="2019" name="Int. J. Syst. Evol. Microbiol.">
        <title>The Global Catalogue of Microorganisms (GCM) 10K type strain sequencing project: providing services to taxonomists for standard genome sequencing and annotation.</title>
        <authorList>
            <consortium name="The Broad Institute Genomics Platform"/>
            <consortium name="The Broad Institute Genome Sequencing Center for Infectious Disease"/>
            <person name="Wu L."/>
            <person name="Ma J."/>
        </authorList>
    </citation>
    <scope>NUCLEOTIDE SEQUENCE [LARGE SCALE GENOMIC DNA]</scope>
    <source>
        <strain evidence="4">CGMCC 1.15103</strain>
    </source>
</reference>
<feature type="domain" description="Alpha/beta hydrolase fold-3" evidence="2">
    <location>
        <begin position="83"/>
        <end position="292"/>
    </location>
</feature>
<evidence type="ECO:0000259" key="2">
    <source>
        <dbReference type="Pfam" id="PF07859"/>
    </source>
</evidence>
<dbReference type="InterPro" id="IPR050300">
    <property type="entry name" value="GDXG_lipolytic_enzyme"/>
</dbReference>
<dbReference type="SUPFAM" id="SSF53474">
    <property type="entry name" value="alpha/beta-Hydrolases"/>
    <property type="match status" value="1"/>
</dbReference>